<evidence type="ECO:0000313" key="1">
    <source>
        <dbReference type="EMBL" id="KAJ1095548.1"/>
    </source>
</evidence>
<keyword evidence="2" id="KW-1185">Reference proteome</keyword>
<sequence>MIVREQQELVEKLETVDVIVADEAAVYVDGDDLFDTGIELPLAEVCTLLLLVRICPFNFERDKGNPKLDSEALEVEMDLDSDEYFQVN</sequence>
<organism evidence="1 2">
    <name type="scientific">Pleurodeles waltl</name>
    <name type="common">Iberian ribbed newt</name>
    <dbReference type="NCBI Taxonomy" id="8319"/>
    <lineage>
        <taxon>Eukaryota</taxon>
        <taxon>Metazoa</taxon>
        <taxon>Chordata</taxon>
        <taxon>Craniata</taxon>
        <taxon>Vertebrata</taxon>
        <taxon>Euteleostomi</taxon>
        <taxon>Amphibia</taxon>
        <taxon>Batrachia</taxon>
        <taxon>Caudata</taxon>
        <taxon>Salamandroidea</taxon>
        <taxon>Salamandridae</taxon>
        <taxon>Pleurodelinae</taxon>
        <taxon>Pleurodeles</taxon>
    </lineage>
</organism>
<reference evidence="1" key="1">
    <citation type="journal article" date="2022" name="bioRxiv">
        <title>Sequencing and chromosome-scale assembly of the giantPleurodeles waltlgenome.</title>
        <authorList>
            <person name="Brown T."/>
            <person name="Elewa A."/>
            <person name="Iarovenko S."/>
            <person name="Subramanian E."/>
            <person name="Araus A.J."/>
            <person name="Petzold A."/>
            <person name="Susuki M."/>
            <person name="Suzuki K.-i.T."/>
            <person name="Hayashi T."/>
            <person name="Toyoda A."/>
            <person name="Oliveira C."/>
            <person name="Osipova E."/>
            <person name="Leigh N.D."/>
            <person name="Simon A."/>
            <person name="Yun M.H."/>
        </authorList>
    </citation>
    <scope>NUCLEOTIDE SEQUENCE</scope>
    <source>
        <strain evidence="1">20211129_DDA</strain>
        <tissue evidence="1">Liver</tissue>
    </source>
</reference>
<gene>
    <name evidence="1" type="ORF">NDU88_000710</name>
</gene>
<accession>A0AAV7M380</accession>
<comment type="caution">
    <text evidence="1">The sequence shown here is derived from an EMBL/GenBank/DDBJ whole genome shotgun (WGS) entry which is preliminary data.</text>
</comment>
<dbReference type="EMBL" id="JANPWB010000014">
    <property type="protein sequence ID" value="KAJ1095548.1"/>
    <property type="molecule type" value="Genomic_DNA"/>
</dbReference>
<evidence type="ECO:0000313" key="2">
    <source>
        <dbReference type="Proteomes" id="UP001066276"/>
    </source>
</evidence>
<dbReference type="AlphaFoldDB" id="A0AAV7M380"/>
<dbReference type="Proteomes" id="UP001066276">
    <property type="component" value="Chromosome 10"/>
</dbReference>
<proteinExistence type="predicted"/>
<protein>
    <submittedName>
        <fullName evidence="1">Uncharacterized protein</fullName>
    </submittedName>
</protein>
<name>A0AAV7M380_PLEWA</name>